<dbReference type="Proteomes" id="UP001501343">
    <property type="component" value="Unassembled WGS sequence"/>
</dbReference>
<comment type="caution">
    <text evidence="2">The sequence shown here is derived from an EMBL/GenBank/DDBJ whole genome shotgun (WGS) entry which is preliminary data.</text>
</comment>
<accession>A0ABN2PW74</accession>
<dbReference type="Pfam" id="PF07876">
    <property type="entry name" value="Dabb"/>
    <property type="match status" value="1"/>
</dbReference>
<sequence length="98" mass="10968">MTIRHTVVFTLVHPAGSPEEAAFLDTATETLSAIGPVRDFTVSRQVSAKSDLQWQFAMVFADEADYAAYNDDPAHVAFVANRWVPEVDAFQEYDFTPR</sequence>
<reference evidence="2 3" key="1">
    <citation type="journal article" date="2019" name="Int. J. Syst. Evol. Microbiol.">
        <title>The Global Catalogue of Microorganisms (GCM) 10K type strain sequencing project: providing services to taxonomists for standard genome sequencing and annotation.</title>
        <authorList>
            <consortium name="The Broad Institute Genomics Platform"/>
            <consortium name="The Broad Institute Genome Sequencing Center for Infectious Disease"/>
            <person name="Wu L."/>
            <person name="Ma J."/>
        </authorList>
    </citation>
    <scope>NUCLEOTIDE SEQUENCE [LARGE SCALE GENOMIC DNA]</scope>
    <source>
        <strain evidence="2 3">JCM 14900</strain>
    </source>
</reference>
<keyword evidence="3" id="KW-1185">Reference proteome</keyword>
<name>A0ABN2PW74_9MICO</name>
<organism evidence="2 3">
    <name type="scientific">Microbacterium aoyamense</name>
    <dbReference type="NCBI Taxonomy" id="344166"/>
    <lineage>
        <taxon>Bacteria</taxon>
        <taxon>Bacillati</taxon>
        <taxon>Actinomycetota</taxon>
        <taxon>Actinomycetes</taxon>
        <taxon>Micrococcales</taxon>
        <taxon>Microbacteriaceae</taxon>
        <taxon>Microbacterium</taxon>
    </lineage>
</organism>
<evidence type="ECO:0000313" key="3">
    <source>
        <dbReference type="Proteomes" id="UP001501343"/>
    </source>
</evidence>
<dbReference type="EMBL" id="BAAAOF010000006">
    <property type="protein sequence ID" value="GAA1935955.1"/>
    <property type="molecule type" value="Genomic_DNA"/>
</dbReference>
<feature type="domain" description="Stress-response A/B barrel" evidence="1">
    <location>
        <begin position="3"/>
        <end position="95"/>
    </location>
</feature>
<dbReference type="SUPFAM" id="SSF54909">
    <property type="entry name" value="Dimeric alpha+beta barrel"/>
    <property type="match status" value="1"/>
</dbReference>
<dbReference type="InterPro" id="IPR011008">
    <property type="entry name" value="Dimeric_a/b-barrel"/>
</dbReference>
<evidence type="ECO:0000313" key="2">
    <source>
        <dbReference type="EMBL" id="GAA1935955.1"/>
    </source>
</evidence>
<proteinExistence type="predicted"/>
<evidence type="ECO:0000259" key="1">
    <source>
        <dbReference type="PROSITE" id="PS51502"/>
    </source>
</evidence>
<protein>
    <submittedName>
        <fullName evidence="2">Dabb family protein</fullName>
    </submittedName>
</protein>
<dbReference type="SMART" id="SM00886">
    <property type="entry name" value="Dabb"/>
    <property type="match status" value="1"/>
</dbReference>
<dbReference type="PROSITE" id="PS51502">
    <property type="entry name" value="S_R_A_B_BARREL"/>
    <property type="match status" value="1"/>
</dbReference>
<dbReference type="InterPro" id="IPR013097">
    <property type="entry name" value="Dabb"/>
</dbReference>
<gene>
    <name evidence="2" type="ORF">GCM10009775_29780</name>
</gene>
<dbReference type="RefSeq" id="WP_248152923.1">
    <property type="nucleotide sequence ID" value="NZ_BAAAOF010000006.1"/>
</dbReference>
<dbReference type="Gene3D" id="3.30.70.100">
    <property type="match status" value="1"/>
</dbReference>